<reference evidence="1 2" key="1">
    <citation type="journal article" date="2015" name="Biotechnol. Biofuels">
        <title>Enhanced degradation of softwood versus hardwood by the white-rot fungus Pycnoporus coccineus.</title>
        <authorList>
            <person name="Couturier M."/>
            <person name="Navarro D."/>
            <person name="Chevret D."/>
            <person name="Henrissat B."/>
            <person name="Piumi F."/>
            <person name="Ruiz-Duenas F.J."/>
            <person name="Martinez A.T."/>
            <person name="Grigoriev I.V."/>
            <person name="Riley R."/>
            <person name="Lipzen A."/>
            <person name="Berrin J.G."/>
            <person name="Master E.R."/>
            <person name="Rosso M.N."/>
        </authorList>
    </citation>
    <scope>NUCLEOTIDE SEQUENCE [LARGE SCALE GENOMIC DNA]</scope>
    <source>
        <strain evidence="1 2">BRFM310</strain>
    </source>
</reference>
<dbReference type="PANTHER" id="PTHR12840:SF1">
    <property type="entry name" value="NADH DEHYDROGENASE [UBIQUINONE] 1 BETA SUBCOMPLEX SUBUNIT 8, MITOCHONDRIAL"/>
    <property type="match status" value="1"/>
</dbReference>
<name>A0A1Y2IZM0_TRAC3</name>
<dbReference type="STRING" id="1353009.A0A1Y2IZM0"/>
<dbReference type="OrthoDB" id="2014058at2759"/>
<proteinExistence type="predicted"/>
<dbReference type="InterPro" id="IPR008699">
    <property type="entry name" value="NDUFB8"/>
</dbReference>
<dbReference type="GO" id="GO:0005739">
    <property type="term" value="C:mitochondrion"/>
    <property type="evidence" value="ECO:0007669"/>
    <property type="project" value="InterPro"/>
</dbReference>
<sequence length="169" mass="18568">MNTSLTVARRAALRARVASSAAARIRCYANPANTTVAPTSPAPMTAAEPVDDDPQLADYPRLPFVSKQTRPARGWEDLQFRRNFGEPLHEQEEVLSMWGPDVPVVPPQTALRWFSIAVLGFVSFGVLCNVAHPEIPAVRREYPFGGLVNELGGLEQNKARVENDSEADE</sequence>
<accession>A0A1Y2IZM0</accession>
<dbReference type="PANTHER" id="PTHR12840">
    <property type="entry name" value="NADH-UBIQUINONE OXIDOREDUCTASE ASHI SUBUNIT"/>
    <property type="match status" value="1"/>
</dbReference>
<dbReference type="AlphaFoldDB" id="A0A1Y2IZM0"/>
<dbReference type="Proteomes" id="UP000193067">
    <property type="component" value="Unassembled WGS sequence"/>
</dbReference>
<dbReference type="EMBL" id="KZ084090">
    <property type="protein sequence ID" value="OSD06609.1"/>
    <property type="molecule type" value="Genomic_DNA"/>
</dbReference>
<dbReference type="Pfam" id="PF05821">
    <property type="entry name" value="NDUF_B8"/>
    <property type="match status" value="1"/>
</dbReference>
<evidence type="ECO:0000313" key="1">
    <source>
        <dbReference type="EMBL" id="OSD06609.1"/>
    </source>
</evidence>
<gene>
    <name evidence="1" type="ORF">PYCCODRAFT_953153</name>
</gene>
<organism evidence="1 2">
    <name type="scientific">Trametes coccinea (strain BRFM310)</name>
    <name type="common">Pycnoporus coccineus</name>
    <dbReference type="NCBI Taxonomy" id="1353009"/>
    <lineage>
        <taxon>Eukaryota</taxon>
        <taxon>Fungi</taxon>
        <taxon>Dikarya</taxon>
        <taxon>Basidiomycota</taxon>
        <taxon>Agaricomycotina</taxon>
        <taxon>Agaricomycetes</taxon>
        <taxon>Polyporales</taxon>
        <taxon>Polyporaceae</taxon>
        <taxon>Trametes</taxon>
    </lineage>
</organism>
<keyword evidence="2" id="KW-1185">Reference proteome</keyword>
<evidence type="ECO:0000313" key="2">
    <source>
        <dbReference type="Proteomes" id="UP000193067"/>
    </source>
</evidence>
<protein>
    <submittedName>
        <fullName evidence="1">Uncharacterized protein</fullName>
    </submittedName>
</protein>